<evidence type="ECO:0000313" key="4">
    <source>
        <dbReference type="RefSeq" id="XP_003741367.1"/>
    </source>
</evidence>
<evidence type="ECO:0000313" key="3">
    <source>
        <dbReference type="Proteomes" id="UP000694867"/>
    </source>
</evidence>
<organism evidence="3 4">
    <name type="scientific">Galendromus occidentalis</name>
    <name type="common">western predatory mite</name>
    <dbReference type="NCBI Taxonomy" id="34638"/>
    <lineage>
        <taxon>Eukaryota</taxon>
        <taxon>Metazoa</taxon>
        <taxon>Ecdysozoa</taxon>
        <taxon>Arthropoda</taxon>
        <taxon>Chelicerata</taxon>
        <taxon>Arachnida</taxon>
        <taxon>Acari</taxon>
        <taxon>Parasitiformes</taxon>
        <taxon>Mesostigmata</taxon>
        <taxon>Gamasina</taxon>
        <taxon>Phytoseioidea</taxon>
        <taxon>Phytoseiidae</taxon>
        <taxon>Typhlodrominae</taxon>
        <taxon>Galendromus</taxon>
    </lineage>
</organism>
<dbReference type="InterPro" id="IPR037667">
    <property type="entry name" value="FMC1_homologue"/>
</dbReference>
<dbReference type="RefSeq" id="XP_003741367.1">
    <property type="nucleotide sequence ID" value="XM_003741319.2"/>
</dbReference>
<sequence>MTVAPQVAIRSMRRCFAELRKQLPKSTKLRDTALTRLTLSTARKHQATDERLCHQRNELVSRLDTFTAYLESNRRVAEIQKMYHNKGERSVKEAANLVGLELPNVK</sequence>
<name>A0AAJ6VWW7_9ACAR</name>
<keyword evidence="3" id="KW-1185">Reference proteome</keyword>
<comment type="similarity">
    <text evidence="1">Belongs to the FMC1 family.</text>
</comment>
<reference evidence="4" key="1">
    <citation type="submission" date="2025-08" db="UniProtKB">
        <authorList>
            <consortium name="RefSeq"/>
        </authorList>
    </citation>
    <scope>IDENTIFICATION</scope>
</reference>
<accession>A0AAJ6VWW7</accession>
<dbReference type="KEGG" id="goe:100903787"/>
<dbReference type="GeneID" id="100903787"/>
<proteinExistence type="inferred from homology"/>
<protein>
    <recommendedName>
        <fullName evidence="2">Protein FMC1 homolog</fullName>
    </recommendedName>
</protein>
<dbReference type="Proteomes" id="UP000694867">
    <property type="component" value="Unplaced"/>
</dbReference>
<evidence type="ECO:0000256" key="1">
    <source>
        <dbReference type="ARBA" id="ARBA00009058"/>
    </source>
</evidence>
<dbReference type="PANTHER" id="PTHR31716:SF1">
    <property type="entry name" value="PROTEIN FMC1 HOMOLOG"/>
    <property type="match status" value="1"/>
</dbReference>
<dbReference type="PANTHER" id="PTHR31716">
    <property type="entry name" value="PROTEIN FMC1 HOMOLOG"/>
    <property type="match status" value="1"/>
</dbReference>
<dbReference type="GO" id="GO:0005739">
    <property type="term" value="C:mitochondrion"/>
    <property type="evidence" value="ECO:0007669"/>
    <property type="project" value="TreeGrafter"/>
</dbReference>
<gene>
    <name evidence="4" type="primary">LOC100903787</name>
</gene>
<dbReference type="AlphaFoldDB" id="A0AAJ6VWW7"/>
<evidence type="ECO:0000256" key="2">
    <source>
        <dbReference type="ARBA" id="ARBA00013846"/>
    </source>
</evidence>